<name>A0A2N3VHT8_9NOCA</name>
<protein>
    <submittedName>
        <fullName evidence="1">Uncharacterized protein</fullName>
    </submittedName>
</protein>
<proteinExistence type="predicted"/>
<reference evidence="1 2" key="1">
    <citation type="submission" date="2017-12" db="EMBL/GenBank/DDBJ databases">
        <title>Sequencing the genomes of 1000 Actinobacteria strains.</title>
        <authorList>
            <person name="Klenk H.-P."/>
        </authorList>
    </citation>
    <scope>NUCLEOTIDE SEQUENCE [LARGE SCALE GENOMIC DNA]</scope>
    <source>
        <strain evidence="1 2">DSM 44489</strain>
    </source>
</reference>
<keyword evidence="2" id="KW-1185">Reference proteome</keyword>
<sequence>MYLVGHFVGEVSDAVTIQDQSYRRRFMLVVGFRNGFYAENDVSRHLVEHALLDKVEMGVRLGRD</sequence>
<evidence type="ECO:0000313" key="1">
    <source>
        <dbReference type="EMBL" id="PKV81181.1"/>
    </source>
</evidence>
<evidence type="ECO:0000313" key="2">
    <source>
        <dbReference type="Proteomes" id="UP000233766"/>
    </source>
</evidence>
<dbReference type="AlphaFoldDB" id="A0A2N3VHT8"/>
<gene>
    <name evidence="1" type="ORF">ATK86_5644</name>
</gene>
<accession>A0A2N3VHT8</accession>
<comment type="caution">
    <text evidence="1">The sequence shown here is derived from an EMBL/GenBank/DDBJ whole genome shotgun (WGS) entry which is preliminary data.</text>
</comment>
<dbReference type="Proteomes" id="UP000233766">
    <property type="component" value="Unassembled WGS sequence"/>
</dbReference>
<organism evidence="1 2">
    <name type="scientific">Nocardia fluminea</name>
    <dbReference type="NCBI Taxonomy" id="134984"/>
    <lineage>
        <taxon>Bacteria</taxon>
        <taxon>Bacillati</taxon>
        <taxon>Actinomycetota</taxon>
        <taxon>Actinomycetes</taxon>
        <taxon>Mycobacteriales</taxon>
        <taxon>Nocardiaceae</taxon>
        <taxon>Nocardia</taxon>
    </lineage>
</organism>
<dbReference type="EMBL" id="PJMW01000002">
    <property type="protein sequence ID" value="PKV81181.1"/>
    <property type="molecule type" value="Genomic_DNA"/>
</dbReference>